<name>A0A179H2H0_PURLI</name>
<evidence type="ECO:0000313" key="1">
    <source>
        <dbReference type="EMBL" id="OAQ84457.1"/>
    </source>
</evidence>
<comment type="caution">
    <text evidence="1">The sequence shown here is derived from an EMBL/GenBank/DDBJ whole genome shotgun (WGS) entry which is preliminary data.</text>
</comment>
<dbReference type="Proteomes" id="UP000078240">
    <property type="component" value="Unassembled WGS sequence"/>
</dbReference>
<gene>
    <name evidence="1" type="ORF">VFPBJ_03225</name>
</gene>
<organism evidence="1 2">
    <name type="scientific">Purpureocillium lilacinum</name>
    <name type="common">Paecilomyces lilacinus</name>
    <dbReference type="NCBI Taxonomy" id="33203"/>
    <lineage>
        <taxon>Eukaryota</taxon>
        <taxon>Fungi</taxon>
        <taxon>Dikarya</taxon>
        <taxon>Ascomycota</taxon>
        <taxon>Pezizomycotina</taxon>
        <taxon>Sordariomycetes</taxon>
        <taxon>Hypocreomycetidae</taxon>
        <taxon>Hypocreales</taxon>
        <taxon>Ophiocordycipitaceae</taxon>
        <taxon>Purpureocillium</taxon>
    </lineage>
</organism>
<protein>
    <submittedName>
        <fullName evidence="1">Uncharacterized protein</fullName>
    </submittedName>
</protein>
<evidence type="ECO:0000313" key="2">
    <source>
        <dbReference type="Proteomes" id="UP000078240"/>
    </source>
</evidence>
<dbReference type="EMBL" id="LSBH01000002">
    <property type="protein sequence ID" value="OAQ84457.1"/>
    <property type="molecule type" value="Genomic_DNA"/>
</dbReference>
<dbReference type="AlphaFoldDB" id="A0A179H2H0"/>
<sequence length="162" mass="17858">MPTIRAEDAHASPIAPSAMRFPPACVRGGRCSALKNGAWLFFFLAVVGVLRCVTCVELRARASCIDLQLQKMRWVRLGLAELGWLMRLMGRLWAWAWHGLGVKARGSAVWLAAGARGGPICWVGDGWMDGARASRRQSLVLVQEEVVRLRGPLMQGTWLASF</sequence>
<proteinExistence type="predicted"/>
<accession>A0A179H2H0</accession>
<reference evidence="1 2" key="1">
    <citation type="submission" date="2016-01" db="EMBL/GenBank/DDBJ databases">
        <title>Biosynthesis of antibiotic leucinostatins and their inhibition on Phytophthora in bio-control Purpureocillium lilacinum.</title>
        <authorList>
            <person name="Wang G."/>
            <person name="Liu Z."/>
            <person name="Lin R."/>
            <person name="Li E."/>
            <person name="Mao Z."/>
            <person name="Ling J."/>
            <person name="Yin W."/>
            <person name="Xie B."/>
        </authorList>
    </citation>
    <scope>NUCLEOTIDE SEQUENCE [LARGE SCALE GENOMIC DNA]</scope>
    <source>
        <strain evidence="1">PLBJ-1</strain>
    </source>
</reference>